<evidence type="ECO:0000256" key="7">
    <source>
        <dbReference type="SAM" id="SignalP"/>
    </source>
</evidence>
<feature type="transmembrane region" description="Helical" evidence="6">
    <location>
        <begin position="75"/>
        <end position="98"/>
    </location>
</feature>
<evidence type="ECO:0000256" key="3">
    <source>
        <dbReference type="ARBA" id="ARBA00022692"/>
    </source>
</evidence>
<feature type="signal peptide" evidence="7">
    <location>
        <begin position="1"/>
        <end position="22"/>
    </location>
</feature>
<evidence type="ECO:0000256" key="4">
    <source>
        <dbReference type="ARBA" id="ARBA00022989"/>
    </source>
</evidence>
<feature type="transmembrane region" description="Helical" evidence="6">
    <location>
        <begin position="372"/>
        <end position="398"/>
    </location>
</feature>
<dbReference type="PROSITE" id="PS50262">
    <property type="entry name" value="G_PROTEIN_RECEP_F1_2"/>
    <property type="match status" value="1"/>
</dbReference>
<feature type="transmembrane region" description="Helical" evidence="6">
    <location>
        <begin position="246"/>
        <end position="274"/>
    </location>
</feature>
<feature type="transmembrane region" description="Helical" evidence="6">
    <location>
        <begin position="110"/>
        <end position="129"/>
    </location>
</feature>
<protein>
    <recommendedName>
        <fullName evidence="8">G-protein coupled receptors family 1 profile domain-containing protein</fullName>
    </recommendedName>
</protein>
<feature type="transmembrane region" description="Helical" evidence="6">
    <location>
        <begin position="149"/>
        <end position="170"/>
    </location>
</feature>
<evidence type="ECO:0000313" key="10">
    <source>
        <dbReference type="Proteomes" id="UP001642540"/>
    </source>
</evidence>
<dbReference type="Proteomes" id="UP001642540">
    <property type="component" value="Unassembled WGS sequence"/>
</dbReference>
<evidence type="ECO:0000259" key="8">
    <source>
        <dbReference type="PROSITE" id="PS50262"/>
    </source>
</evidence>
<dbReference type="PRINTS" id="PR00237">
    <property type="entry name" value="GPCRRHODOPSN"/>
</dbReference>
<dbReference type="PANTHER" id="PTHR46641">
    <property type="entry name" value="FMRFAMIDE RECEPTOR-RELATED"/>
    <property type="match status" value="1"/>
</dbReference>
<keyword evidence="5 6" id="KW-0472">Membrane</keyword>
<evidence type="ECO:0000256" key="6">
    <source>
        <dbReference type="SAM" id="Phobius"/>
    </source>
</evidence>
<evidence type="ECO:0000313" key="9">
    <source>
        <dbReference type="EMBL" id="CAL8137204.1"/>
    </source>
</evidence>
<dbReference type="SUPFAM" id="SSF81321">
    <property type="entry name" value="Family A G protein-coupled receptor-like"/>
    <property type="match status" value="1"/>
</dbReference>
<keyword evidence="10" id="KW-1185">Reference proteome</keyword>
<dbReference type="Pfam" id="PF00001">
    <property type="entry name" value="7tm_1"/>
    <property type="match status" value="1"/>
</dbReference>
<keyword evidence="7" id="KW-0732">Signal</keyword>
<organism evidence="9 10">
    <name type="scientific">Orchesella dallaii</name>
    <dbReference type="NCBI Taxonomy" id="48710"/>
    <lineage>
        <taxon>Eukaryota</taxon>
        <taxon>Metazoa</taxon>
        <taxon>Ecdysozoa</taxon>
        <taxon>Arthropoda</taxon>
        <taxon>Hexapoda</taxon>
        <taxon>Collembola</taxon>
        <taxon>Entomobryomorpha</taxon>
        <taxon>Entomobryoidea</taxon>
        <taxon>Orchesellidae</taxon>
        <taxon>Orchesellinae</taxon>
        <taxon>Orchesella</taxon>
    </lineage>
</organism>
<keyword evidence="4 6" id="KW-1133">Transmembrane helix</keyword>
<keyword evidence="3 6" id="KW-0812">Transmembrane</keyword>
<evidence type="ECO:0000256" key="1">
    <source>
        <dbReference type="ARBA" id="ARBA00004370"/>
    </source>
</evidence>
<sequence length="416" mass="48184">MNIPLIFRLIIVLSNCIAVSLSTTLDIQQSDKFNRYLEAVHHIEISWAKVNNISDDNKAITSGWSFDFKDSSRFWVQYIFLPILVLIGMIGNGLTINILTRKVMRSSTNVYLTALAISDLLYLLFSFSMSWRHFQIFRTISFYWRYSPFGLWLTDACSSTSVWLTVSFTIERYIAICHPLKRRIYCTEKRAFFISISVCVACFALTATTPFEWIPAVNTEHLEKFNETSYFLESTEFGKSEMYRLLYHWFTTIFFVVLPLITLGILNVFLITAVRTSTIERMRMANETTATVPTFQIKNSTDTRKFALRLYIRTDAILKKLQSFQASRNDNKVTMTLISVVVLFLICQMPTALVLIYTSIHVPELDSMEENILLGLGNIFNLLVAINAASNFILYTALSDRYRNRFFGIFYCRWAE</sequence>
<comment type="caution">
    <text evidence="9">The sequence shown here is derived from an EMBL/GenBank/DDBJ whole genome shotgun (WGS) entry which is preliminary data.</text>
</comment>
<feature type="transmembrane region" description="Helical" evidence="6">
    <location>
        <begin position="191"/>
        <end position="211"/>
    </location>
</feature>
<dbReference type="InterPro" id="IPR017452">
    <property type="entry name" value="GPCR_Rhodpsn_7TM"/>
</dbReference>
<reference evidence="9 10" key="1">
    <citation type="submission" date="2024-08" db="EMBL/GenBank/DDBJ databases">
        <authorList>
            <person name="Cucini C."/>
            <person name="Frati F."/>
        </authorList>
    </citation>
    <scope>NUCLEOTIDE SEQUENCE [LARGE SCALE GENOMIC DNA]</scope>
</reference>
<dbReference type="CDD" id="cd14978">
    <property type="entry name" value="7tmA_FMRFamide_R-like"/>
    <property type="match status" value="1"/>
</dbReference>
<dbReference type="PANTHER" id="PTHR46641:SF22">
    <property type="entry name" value="PROCTOLIN RECEPTOR, ISOFORM A"/>
    <property type="match status" value="1"/>
</dbReference>
<dbReference type="SMART" id="SM01381">
    <property type="entry name" value="7TM_GPCR_Srsx"/>
    <property type="match status" value="1"/>
</dbReference>
<comment type="similarity">
    <text evidence="2">Belongs to the G-protein coupled receptor 1 family.</text>
</comment>
<dbReference type="InterPro" id="IPR000276">
    <property type="entry name" value="GPCR_Rhodpsn"/>
</dbReference>
<dbReference type="InterPro" id="IPR052954">
    <property type="entry name" value="GPCR-Ligand_Int"/>
</dbReference>
<dbReference type="EMBL" id="CAXLJM020000116">
    <property type="protein sequence ID" value="CAL8137204.1"/>
    <property type="molecule type" value="Genomic_DNA"/>
</dbReference>
<feature type="chain" id="PRO_5045548420" description="G-protein coupled receptors family 1 profile domain-containing protein" evidence="7">
    <location>
        <begin position="23"/>
        <end position="416"/>
    </location>
</feature>
<accession>A0ABP1RWB8</accession>
<gene>
    <name evidence="9" type="ORF">ODALV1_LOCUS26814</name>
</gene>
<evidence type="ECO:0000256" key="2">
    <source>
        <dbReference type="ARBA" id="ARBA00010663"/>
    </source>
</evidence>
<dbReference type="Gene3D" id="1.20.1070.10">
    <property type="entry name" value="Rhodopsin 7-helix transmembrane proteins"/>
    <property type="match status" value="1"/>
</dbReference>
<feature type="domain" description="G-protein coupled receptors family 1 profile" evidence="8">
    <location>
        <begin position="91"/>
        <end position="395"/>
    </location>
</feature>
<name>A0ABP1RWB8_9HEXA</name>
<comment type="subcellular location">
    <subcellularLocation>
        <location evidence="1">Membrane</location>
    </subcellularLocation>
</comment>
<evidence type="ECO:0000256" key="5">
    <source>
        <dbReference type="ARBA" id="ARBA00023136"/>
    </source>
</evidence>
<proteinExistence type="inferred from homology"/>
<feature type="transmembrane region" description="Helical" evidence="6">
    <location>
        <begin position="337"/>
        <end position="360"/>
    </location>
</feature>